<dbReference type="Gene3D" id="3.10.20.90">
    <property type="entry name" value="Phosphatidylinositol 3-kinase Catalytic Subunit, Chain A, domain 1"/>
    <property type="match status" value="1"/>
</dbReference>
<dbReference type="SUPFAM" id="SSF63491">
    <property type="entry name" value="BAG domain"/>
    <property type="match status" value="1"/>
</dbReference>
<dbReference type="PROSITE" id="PS50053">
    <property type="entry name" value="UBIQUITIN_2"/>
    <property type="match status" value="1"/>
</dbReference>
<dbReference type="Pfam" id="PF02179">
    <property type="entry name" value="BAG"/>
    <property type="match status" value="1"/>
</dbReference>
<keyword evidence="1" id="KW-0143">Chaperone</keyword>
<dbReference type="SUPFAM" id="SSF54236">
    <property type="entry name" value="Ubiquitin-like"/>
    <property type="match status" value="1"/>
</dbReference>
<dbReference type="Pfam" id="PF00240">
    <property type="entry name" value="ubiquitin"/>
    <property type="match status" value="1"/>
</dbReference>
<organism evidence="4 5">
    <name type="scientific">Cucumis melo</name>
    <name type="common">Muskmelon</name>
    <dbReference type="NCBI Taxonomy" id="3656"/>
    <lineage>
        <taxon>Eukaryota</taxon>
        <taxon>Viridiplantae</taxon>
        <taxon>Streptophyta</taxon>
        <taxon>Embryophyta</taxon>
        <taxon>Tracheophyta</taxon>
        <taxon>Spermatophyta</taxon>
        <taxon>Magnoliopsida</taxon>
        <taxon>eudicotyledons</taxon>
        <taxon>Gunneridae</taxon>
        <taxon>Pentapetalae</taxon>
        <taxon>rosids</taxon>
        <taxon>fabids</taxon>
        <taxon>Cucurbitales</taxon>
        <taxon>Cucurbitaceae</taxon>
        <taxon>Benincaseae</taxon>
        <taxon>Cucumis</taxon>
    </lineage>
</organism>
<keyword evidence="4" id="KW-1185">Reference proteome</keyword>
<evidence type="ECO:0000259" key="2">
    <source>
        <dbReference type="PROSITE" id="PS50053"/>
    </source>
</evidence>
<evidence type="ECO:0000256" key="1">
    <source>
        <dbReference type="ARBA" id="ARBA00023186"/>
    </source>
</evidence>
<feature type="domain" description="BAG" evidence="3">
    <location>
        <begin position="142"/>
        <end position="220"/>
    </location>
</feature>
<dbReference type="InterPro" id="IPR029071">
    <property type="entry name" value="Ubiquitin-like_domsf"/>
</dbReference>
<reference evidence="5" key="1">
    <citation type="submission" date="2025-08" db="UniProtKB">
        <authorList>
            <consortium name="RefSeq"/>
        </authorList>
    </citation>
    <scope>IDENTIFICATION</scope>
    <source>
        <tissue evidence="5">Stem</tissue>
    </source>
</reference>
<proteinExistence type="predicted"/>
<name>A0ABM3LC99_CUCME</name>
<dbReference type="InterPro" id="IPR039773">
    <property type="entry name" value="BAG_chaperone_regulator"/>
</dbReference>
<feature type="domain" description="Ubiquitin-like" evidence="2">
    <location>
        <begin position="50"/>
        <end position="118"/>
    </location>
</feature>
<sequence length="272" mass="30808">MKKWSSKTRIRSDEYGRKGEDIDWELRPGGMIVQKRRNGSGLNPNSECFITINVSHGSNRHQITIDSHSTFGDLKTVLQRQTGLEPTAQRLLFKGKEKENEEWLHMAGVNDMSKLILMEDPATKERKMEEMKKNNSVAAGEALAEIGVEVDKLSEKVAAVEGGVNGGKRVEEKELNVLIELLMIQLLKLDAIEIHADSKIHRRTQVVRVQKLVDRLDNLKATISNNWMKRDSISGRSAKWEEFECGFGSLIPPTSKLTISSTKITHDWELFD</sequence>
<dbReference type="InterPro" id="IPR036533">
    <property type="entry name" value="BAG_dom_sf"/>
</dbReference>
<dbReference type="PANTHER" id="PTHR12329:SF16">
    <property type="entry name" value="BAG FAMILY MOLECULAR CHAPERONE REGULATOR 1"/>
    <property type="match status" value="1"/>
</dbReference>
<dbReference type="Gene3D" id="1.20.58.120">
    <property type="entry name" value="BAG domain"/>
    <property type="match status" value="1"/>
</dbReference>
<dbReference type="GeneID" id="103502922"/>
<dbReference type="PROSITE" id="PS51035">
    <property type="entry name" value="BAG"/>
    <property type="match status" value="1"/>
</dbReference>
<dbReference type="InterPro" id="IPR000626">
    <property type="entry name" value="Ubiquitin-like_dom"/>
</dbReference>
<dbReference type="RefSeq" id="XP_050947651.1">
    <property type="nucleotide sequence ID" value="XM_051091694.1"/>
</dbReference>
<dbReference type="Proteomes" id="UP001652600">
    <property type="component" value="Chromosome 11"/>
</dbReference>
<dbReference type="InterPro" id="IPR003103">
    <property type="entry name" value="BAG_domain"/>
</dbReference>
<evidence type="ECO:0000313" key="5">
    <source>
        <dbReference type="RefSeq" id="XP_050947651.1"/>
    </source>
</evidence>
<dbReference type="PANTHER" id="PTHR12329">
    <property type="entry name" value="BCL2-ASSOCIATED ATHANOGENE"/>
    <property type="match status" value="1"/>
</dbReference>
<protein>
    <submittedName>
        <fullName evidence="5">BAG family molecular chaperone regulator 4-like</fullName>
    </submittedName>
</protein>
<gene>
    <name evidence="5" type="primary">LOC103502922</name>
</gene>
<evidence type="ECO:0000259" key="3">
    <source>
        <dbReference type="PROSITE" id="PS51035"/>
    </source>
</evidence>
<evidence type="ECO:0000313" key="4">
    <source>
        <dbReference type="Proteomes" id="UP001652600"/>
    </source>
</evidence>
<accession>A0ABM3LC99</accession>